<feature type="region of interest" description="Disordered" evidence="1">
    <location>
        <begin position="30"/>
        <end position="50"/>
    </location>
</feature>
<evidence type="ECO:0008006" key="5">
    <source>
        <dbReference type="Google" id="ProtNLM"/>
    </source>
</evidence>
<dbReference type="RefSeq" id="WP_208268437.1">
    <property type="nucleotide sequence ID" value="NZ_BAAAGM010000064.1"/>
</dbReference>
<keyword evidence="2" id="KW-0732">Signal</keyword>
<comment type="caution">
    <text evidence="3">The sequence shown here is derived from an EMBL/GenBank/DDBJ whole genome shotgun (WGS) entry which is preliminary data.</text>
</comment>
<organism evidence="3 4">
    <name type="scientific">Actinomadura nitritigenes</name>
    <dbReference type="NCBI Taxonomy" id="134602"/>
    <lineage>
        <taxon>Bacteria</taxon>
        <taxon>Bacillati</taxon>
        <taxon>Actinomycetota</taxon>
        <taxon>Actinomycetes</taxon>
        <taxon>Streptosporangiales</taxon>
        <taxon>Thermomonosporaceae</taxon>
        <taxon>Actinomadura</taxon>
    </lineage>
</organism>
<dbReference type="EMBL" id="JAGEOK010000013">
    <property type="protein sequence ID" value="MBO2440020.1"/>
    <property type="molecule type" value="Genomic_DNA"/>
</dbReference>
<name>A0ABS3R1B0_9ACTN</name>
<evidence type="ECO:0000256" key="1">
    <source>
        <dbReference type="SAM" id="MobiDB-lite"/>
    </source>
</evidence>
<evidence type="ECO:0000313" key="4">
    <source>
        <dbReference type="Proteomes" id="UP000666915"/>
    </source>
</evidence>
<feature type="signal peptide" evidence="2">
    <location>
        <begin position="1"/>
        <end position="22"/>
    </location>
</feature>
<gene>
    <name evidence="3" type="ORF">J4557_21050</name>
</gene>
<keyword evidence="4" id="KW-1185">Reference proteome</keyword>
<sequence>MRRYALAGLAVLALLASGCSGSDDGAAASGGGAAASGGTARSAPLPTRPGAVVTNGVRPGAEKKTALDGTWTSAKGGEKVALYLYRGAAALNSPGFCTGTIDASARIRLTCARGSRTRTSGRAVLRSGALVVSWQNGPQDTLHRH</sequence>
<protein>
    <recommendedName>
        <fullName evidence="5">Lipoprotein</fullName>
    </recommendedName>
</protein>
<dbReference type="Proteomes" id="UP000666915">
    <property type="component" value="Unassembled WGS sequence"/>
</dbReference>
<dbReference type="PROSITE" id="PS51257">
    <property type="entry name" value="PROKAR_LIPOPROTEIN"/>
    <property type="match status" value="1"/>
</dbReference>
<reference evidence="3 4" key="1">
    <citation type="submission" date="2021-03" db="EMBL/GenBank/DDBJ databases">
        <authorList>
            <person name="Kanchanasin P."/>
            <person name="Saeng-In P."/>
            <person name="Phongsopitanun W."/>
            <person name="Yuki M."/>
            <person name="Kudo T."/>
            <person name="Ohkuma M."/>
            <person name="Tanasupawat S."/>
        </authorList>
    </citation>
    <scope>NUCLEOTIDE SEQUENCE [LARGE SCALE GENOMIC DNA]</scope>
    <source>
        <strain evidence="3 4">L46</strain>
    </source>
</reference>
<evidence type="ECO:0000256" key="2">
    <source>
        <dbReference type="SAM" id="SignalP"/>
    </source>
</evidence>
<accession>A0ABS3R1B0</accession>
<proteinExistence type="predicted"/>
<feature type="chain" id="PRO_5047290304" description="Lipoprotein" evidence="2">
    <location>
        <begin position="23"/>
        <end position="145"/>
    </location>
</feature>
<evidence type="ECO:0000313" key="3">
    <source>
        <dbReference type="EMBL" id="MBO2440020.1"/>
    </source>
</evidence>